<organism evidence="2 3">
    <name type="scientific">Natronomonas moolapensis (strain DSM 18674 / CECT 7526 / JCM 14361 / 8.8.11)</name>
    <dbReference type="NCBI Taxonomy" id="268739"/>
    <lineage>
        <taxon>Archaea</taxon>
        <taxon>Methanobacteriati</taxon>
        <taxon>Methanobacteriota</taxon>
        <taxon>Stenosarchaea group</taxon>
        <taxon>Halobacteria</taxon>
        <taxon>Halobacteriales</taxon>
        <taxon>Natronomonadaceae</taxon>
        <taxon>Natronomonas</taxon>
    </lineage>
</organism>
<sequence>MSMDDGYAGDVADWVVLKSIQMANDASMGAMEQYLLAATYPGAVGNPERTYELLERAITRHERAIEHLELAASAIDAET</sequence>
<reference evidence="2 3" key="1">
    <citation type="journal article" date="2013" name="Genome Announc.">
        <title>Genome of the haloarchaeon Natronomonas moolapensis, a neutrophilic member of a previously haloalkaliphilic genus.</title>
        <authorList>
            <person name="Dyall-Smith M.L."/>
            <person name="Pfeiffer F."/>
            <person name="Oberwinkler T."/>
            <person name="Klee K."/>
            <person name="Rampp M."/>
            <person name="Palm P."/>
            <person name="Gross K."/>
            <person name="Schuster S.C."/>
            <person name="Oesterhelt D."/>
        </authorList>
    </citation>
    <scope>NUCLEOTIDE SEQUENCE [LARGE SCALE GENOMIC DNA]</scope>
    <source>
        <strain evidence="3">DSM 18674 / JCM 14361 / 8.8.11</strain>
    </source>
</reference>
<dbReference type="eggNOG" id="arCOG13610">
    <property type="taxonomic scope" value="Archaea"/>
</dbReference>
<dbReference type="Proteomes" id="UP000011867">
    <property type="component" value="Chromosome"/>
</dbReference>
<accession>M1XRX0</accession>
<gene>
    <name evidence="2" type="ordered locus">Nmlp_2844</name>
</gene>
<dbReference type="AlphaFoldDB" id="M1XRX0"/>
<evidence type="ECO:0000259" key="1">
    <source>
        <dbReference type="Pfam" id="PF26405"/>
    </source>
</evidence>
<dbReference type="InterPro" id="IPR058416">
    <property type="entry name" value="DUF8103"/>
</dbReference>
<keyword evidence="3" id="KW-1185">Reference proteome</keyword>
<proteinExistence type="predicted"/>
<evidence type="ECO:0000313" key="2">
    <source>
        <dbReference type="EMBL" id="CCQ36994.1"/>
    </source>
</evidence>
<dbReference type="HOGENOM" id="CLU_2597832_0_0_2"/>
<feature type="domain" description="DUF8103" evidence="1">
    <location>
        <begin position="10"/>
        <end position="77"/>
    </location>
</feature>
<protein>
    <recommendedName>
        <fullName evidence="1">DUF8103 domain-containing protein</fullName>
    </recommendedName>
</protein>
<dbReference type="Pfam" id="PF26405">
    <property type="entry name" value="DUF8103"/>
    <property type="match status" value="1"/>
</dbReference>
<dbReference type="STRING" id="268739.Nmlp_2844"/>
<dbReference type="EMBL" id="HF582854">
    <property type="protein sequence ID" value="CCQ36994.1"/>
    <property type="molecule type" value="Genomic_DNA"/>
</dbReference>
<name>M1XRX0_NATM8</name>
<dbReference type="KEGG" id="nmo:Nmlp_2844"/>
<evidence type="ECO:0000313" key="3">
    <source>
        <dbReference type="Proteomes" id="UP000011867"/>
    </source>
</evidence>